<gene>
    <name evidence="7" type="ORF">DERYTH_LOCUS8025</name>
</gene>
<dbReference type="PROSITE" id="PS50011">
    <property type="entry name" value="PROTEIN_KINASE_DOM"/>
    <property type="match status" value="1"/>
</dbReference>
<evidence type="ECO:0000259" key="6">
    <source>
        <dbReference type="PROSITE" id="PS50011"/>
    </source>
</evidence>
<feature type="domain" description="Protein kinase" evidence="6">
    <location>
        <begin position="65"/>
        <end position="341"/>
    </location>
</feature>
<keyword evidence="1" id="KW-0723">Serine/threonine-protein kinase</keyword>
<protein>
    <submittedName>
        <fullName evidence="7">27990_t:CDS:1</fullName>
    </submittedName>
</protein>
<proteinExistence type="predicted"/>
<dbReference type="SUPFAM" id="SSF56112">
    <property type="entry name" value="Protein kinase-like (PK-like)"/>
    <property type="match status" value="1"/>
</dbReference>
<dbReference type="Gene3D" id="1.10.510.10">
    <property type="entry name" value="Transferase(Phosphotransferase) domain 1"/>
    <property type="match status" value="1"/>
</dbReference>
<organism evidence="7 8">
    <name type="scientific">Dentiscutata erythropus</name>
    <dbReference type="NCBI Taxonomy" id="1348616"/>
    <lineage>
        <taxon>Eukaryota</taxon>
        <taxon>Fungi</taxon>
        <taxon>Fungi incertae sedis</taxon>
        <taxon>Mucoromycota</taxon>
        <taxon>Glomeromycotina</taxon>
        <taxon>Glomeromycetes</taxon>
        <taxon>Diversisporales</taxon>
        <taxon>Gigasporaceae</taxon>
        <taxon>Dentiscutata</taxon>
    </lineage>
</organism>
<dbReference type="Pfam" id="PF00069">
    <property type="entry name" value="Pkinase"/>
    <property type="match status" value="1"/>
</dbReference>
<comment type="caution">
    <text evidence="7">The sequence shown here is derived from an EMBL/GenBank/DDBJ whole genome shotgun (WGS) entry which is preliminary data.</text>
</comment>
<evidence type="ECO:0000313" key="8">
    <source>
        <dbReference type="Proteomes" id="UP000789405"/>
    </source>
</evidence>
<reference evidence="7" key="1">
    <citation type="submission" date="2021-06" db="EMBL/GenBank/DDBJ databases">
        <authorList>
            <person name="Kallberg Y."/>
            <person name="Tangrot J."/>
            <person name="Rosling A."/>
        </authorList>
    </citation>
    <scope>NUCLEOTIDE SEQUENCE</scope>
    <source>
        <strain evidence="7">MA453B</strain>
    </source>
</reference>
<evidence type="ECO:0000256" key="1">
    <source>
        <dbReference type="ARBA" id="ARBA00022527"/>
    </source>
</evidence>
<name>A0A9N9GKP6_9GLOM</name>
<dbReference type="SMART" id="SM00220">
    <property type="entry name" value="S_TKc"/>
    <property type="match status" value="1"/>
</dbReference>
<dbReference type="GO" id="GO:0005524">
    <property type="term" value="F:ATP binding"/>
    <property type="evidence" value="ECO:0007669"/>
    <property type="project" value="UniProtKB-KW"/>
</dbReference>
<keyword evidence="5" id="KW-0067">ATP-binding</keyword>
<dbReference type="AlphaFoldDB" id="A0A9N9GKP6"/>
<dbReference type="EMBL" id="CAJVPY010004047">
    <property type="protein sequence ID" value="CAG8608757.1"/>
    <property type="molecule type" value="Genomic_DNA"/>
</dbReference>
<evidence type="ECO:0000256" key="3">
    <source>
        <dbReference type="ARBA" id="ARBA00022741"/>
    </source>
</evidence>
<dbReference type="InterPro" id="IPR011009">
    <property type="entry name" value="Kinase-like_dom_sf"/>
</dbReference>
<keyword evidence="2" id="KW-0808">Transferase</keyword>
<sequence length="406" mass="47435">MGNHSSVASKPWISFKTSLIKKYEKYSDSKDKNDDEYQNDITEIQREKEFRQKQISKNHYGDYIFDHRALLKRGPFGTIHLAVVRPKKNDSSLRMVIVKVTPIAVKYYNRWFIGEKCVNEANAIKWNNEYVKNEAKTLSCLCHARWFMNRDAFYLIVDYHEGGTLADFIPPSGKDEDSALRLMIQVFEAIKYIHDNNIAHCDINPENILFSSDRKRLILTNFDHSQLECDDLIKDSESVQTKIESSKVLKGKAGFYGPECDPREHIPFKGFKKADMYSLGVTIYVVLTYHLPFDPTQSIRHQSLYFPDHISLSAQHFIQNLLSIEPSRRMTISDCFNDSWLRIHDISGRRPKRSSNITNQSKKFDKKHFNNQNNLNNNNNHHHISYSRRRNHLFSQKNCDISCTSN</sequence>
<keyword evidence="4" id="KW-0418">Kinase</keyword>
<evidence type="ECO:0000313" key="7">
    <source>
        <dbReference type="EMBL" id="CAG8608757.1"/>
    </source>
</evidence>
<evidence type="ECO:0000256" key="4">
    <source>
        <dbReference type="ARBA" id="ARBA00022777"/>
    </source>
</evidence>
<evidence type="ECO:0000256" key="2">
    <source>
        <dbReference type="ARBA" id="ARBA00022679"/>
    </source>
</evidence>
<keyword evidence="3" id="KW-0547">Nucleotide-binding</keyword>
<dbReference type="OrthoDB" id="40902at2759"/>
<dbReference type="InterPro" id="IPR050205">
    <property type="entry name" value="CDPK_Ser/Thr_kinases"/>
</dbReference>
<dbReference type="PANTHER" id="PTHR24349">
    <property type="entry name" value="SERINE/THREONINE-PROTEIN KINASE"/>
    <property type="match status" value="1"/>
</dbReference>
<accession>A0A9N9GKP6</accession>
<dbReference type="GO" id="GO:0004674">
    <property type="term" value="F:protein serine/threonine kinase activity"/>
    <property type="evidence" value="ECO:0007669"/>
    <property type="project" value="UniProtKB-KW"/>
</dbReference>
<dbReference type="Proteomes" id="UP000789405">
    <property type="component" value="Unassembled WGS sequence"/>
</dbReference>
<keyword evidence="8" id="KW-1185">Reference proteome</keyword>
<evidence type="ECO:0000256" key="5">
    <source>
        <dbReference type="ARBA" id="ARBA00022840"/>
    </source>
</evidence>
<dbReference type="InterPro" id="IPR000719">
    <property type="entry name" value="Prot_kinase_dom"/>
</dbReference>